<dbReference type="Gene3D" id="3.40.720.10">
    <property type="entry name" value="Alkaline Phosphatase, subunit A"/>
    <property type="match status" value="2"/>
</dbReference>
<dbReference type="Proteomes" id="UP000244073">
    <property type="component" value="Unassembled WGS sequence"/>
</dbReference>
<dbReference type="Pfam" id="PF04185">
    <property type="entry name" value="Phosphoesterase"/>
    <property type="match status" value="1"/>
</dbReference>
<dbReference type="InterPro" id="IPR007312">
    <property type="entry name" value="Phosphoesterase"/>
</dbReference>
<evidence type="ECO:0000313" key="3">
    <source>
        <dbReference type="EMBL" id="PTU21271.1"/>
    </source>
</evidence>
<dbReference type="AlphaFoldDB" id="A0A2T5LYA9"/>
<dbReference type="EMBL" id="MSFN02000004">
    <property type="protein sequence ID" value="PTU21271.1"/>
    <property type="molecule type" value="Genomic_DNA"/>
</dbReference>
<reference evidence="3 4" key="1">
    <citation type="journal article" date="2018" name="Proc. Natl. Acad. Sci. U.S.A.">
        <title>Linking secondary metabolites to gene clusters through genome sequencing of six diverse Aspergillus species.</title>
        <authorList>
            <person name="Kaerboelling I."/>
            <person name="Vesth T.C."/>
            <person name="Frisvad J.C."/>
            <person name="Nybo J.L."/>
            <person name="Theobald S."/>
            <person name="Kuo A."/>
            <person name="Bowyer P."/>
            <person name="Matsuda Y."/>
            <person name="Mondo S."/>
            <person name="Lyhne E.K."/>
            <person name="Kogle M.E."/>
            <person name="Clum A."/>
            <person name="Lipzen A."/>
            <person name="Salamov A."/>
            <person name="Ngan C.Y."/>
            <person name="Daum C."/>
            <person name="Chiniquy J."/>
            <person name="Barry K."/>
            <person name="LaButti K."/>
            <person name="Haridas S."/>
            <person name="Simmons B.A."/>
            <person name="Magnuson J.K."/>
            <person name="Mortensen U.H."/>
            <person name="Larsen T.O."/>
            <person name="Grigoriev I.V."/>
            <person name="Baker S.E."/>
            <person name="Andersen M.R."/>
        </authorList>
    </citation>
    <scope>NUCLEOTIDE SEQUENCE [LARGE SCALE GENOMIC DNA]</scope>
    <source>
        <strain evidence="3 4">IBT 24754</strain>
    </source>
</reference>
<proteinExistence type="predicted"/>
<dbReference type="PANTHER" id="PTHR31956">
    <property type="entry name" value="NON-SPECIFIC PHOSPHOLIPASE C4-RELATED"/>
    <property type="match status" value="1"/>
</dbReference>
<evidence type="ECO:0008006" key="5">
    <source>
        <dbReference type="Google" id="ProtNLM"/>
    </source>
</evidence>
<keyword evidence="1" id="KW-0378">Hydrolase</keyword>
<dbReference type="GO" id="GO:0016788">
    <property type="term" value="F:hydrolase activity, acting on ester bonds"/>
    <property type="evidence" value="ECO:0007669"/>
    <property type="project" value="InterPro"/>
</dbReference>
<dbReference type="VEuPathDB" id="FungiDB:P175DRAFT_0557933"/>
<dbReference type="GeneID" id="63817691"/>
<dbReference type="OrthoDB" id="5135119at2759"/>
<gene>
    <name evidence="3" type="ORF">P175DRAFT_0557933</name>
</gene>
<organism evidence="3 4">
    <name type="scientific">Aspergillus ochraceoroseus IBT 24754</name>
    <dbReference type="NCBI Taxonomy" id="1392256"/>
    <lineage>
        <taxon>Eukaryota</taxon>
        <taxon>Fungi</taxon>
        <taxon>Dikarya</taxon>
        <taxon>Ascomycota</taxon>
        <taxon>Pezizomycotina</taxon>
        <taxon>Eurotiomycetes</taxon>
        <taxon>Eurotiomycetidae</taxon>
        <taxon>Eurotiales</taxon>
        <taxon>Aspergillaceae</taxon>
        <taxon>Aspergillus</taxon>
        <taxon>Aspergillus subgen. Nidulantes</taxon>
    </lineage>
</organism>
<protein>
    <recommendedName>
        <fullName evidence="5">Phospholipase C</fullName>
    </recommendedName>
</protein>
<accession>A0A2T5LYA9</accession>
<feature type="region of interest" description="Disordered" evidence="2">
    <location>
        <begin position="37"/>
        <end position="56"/>
    </location>
</feature>
<evidence type="ECO:0000256" key="1">
    <source>
        <dbReference type="ARBA" id="ARBA00022801"/>
    </source>
</evidence>
<name>A0A2T5LYA9_9EURO</name>
<comment type="caution">
    <text evidence="3">The sequence shown here is derived from an EMBL/GenBank/DDBJ whole genome shotgun (WGS) entry which is preliminary data.</text>
</comment>
<feature type="compositionally biased region" description="Polar residues" evidence="2">
    <location>
        <begin position="37"/>
        <end position="49"/>
    </location>
</feature>
<evidence type="ECO:0000313" key="4">
    <source>
        <dbReference type="Proteomes" id="UP000244073"/>
    </source>
</evidence>
<dbReference type="PANTHER" id="PTHR31956:SF25">
    <property type="entry name" value="SPECIFIC PHOSPHOLIPASE C, PUTATIVE-RELATED"/>
    <property type="match status" value="1"/>
</dbReference>
<evidence type="ECO:0000256" key="2">
    <source>
        <dbReference type="SAM" id="MobiDB-lite"/>
    </source>
</evidence>
<dbReference type="RefSeq" id="XP_040752663.1">
    <property type="nucleotide sequence ID" value="XM_040900807.1"/>
</dbReference>
<dbReference type="GO" id="GO:0009395">
    <property type="term" value="P:phospholipid catabolic process"/>
    <property type="evidence" value="ECO:0007669"/>
    <property type="project" value="TreeGrafter"/>
</dbReference>
<dbReference type="FunFam" id="3.40.720.10:FF:000052">
    <property type="entry name" value="Phosphatidylglycerol specific phospholipase, putative"/>
    <property type="match status" value="1"/>
</dbReference>
<dbReference type="InterPro" id="IPR017850">
    <property type="entry name" value="Alkaline_phosphatase_core_sf"/>
</dbReference>
<sequence length="596" mass="65477">MRSRPNAPLRPGSIGFAQSGDPWDSYVMRKLSKFQKSFPGSSLENQSHASRAHEEKNIQNISRVTLQDRPMMGLVKHTNPVGTESANILLLQDMGSSTRLRRNPPPVESHLLPMWPGAMLIISSVQSNNVLDLSAAMKTSTLIPLLGLSTSAVAAAVPAKAQQPWGYASGSKESIANLKDKVENVVWILLENRAFDNMLGGIHRQGLDNVVNNGGSFCNPQNVSEPKGKKWCSHYKDFDSVIHDPDHSVTGNNMEFFGTYHPDDKAIAAGTLTPSLDGFVERQMVSHNISAKRAHEEVMGYYSESEVPTLVDLVDEFTTFNYWHSCVPGPTNPNRLCAIAGTADGHGTNDESFDVSGIDVPSIFQVASEKNISWRNYDGTNGAFLSDAMFFNWTATNAKENVVPLENFYQDAYLGLLPQLSYINPSCCGLNTNSMHPSGNVSFGQVLLKQIYDAVRTGPQWDKTLLLITYDETGGFFDHVVPPLAVRPDNKTYTETAPDGANYTLTYDRLGGRMPTWLVSPYAPRGYIENYGINPATGETSSYSATSVLKTLGYLWDLEDLTPRVSHSPAFDHLIGHTRRNAVATLANPKPFPKAV</sequence>